<evidence type="ECO:0000313" key="2">
    <source>
        <dbReference type="EMBL" id="OJD35150.1"/>
    </source>
</evidence>
<comment type="caution">
    <text evidence="2">The sequence shown here is derived from an EMBL/GenBank/DDBJ whole genome shotgun (WGS) entry which is preliminary data.</text>
</comment>
<dbReference type="SUPFAM" id="SSF63829">
    <property type="entry name" value="Calcium-dependent phosphotriesterase"/>
    <property type="match status" value="1"/>
</dbReference>
<dbReference type="RefSeq" id="XP_020131410.1">
    <property type="nucleotide sequence ID" value="XM_020272124.1"/>
</dbReference>
<organism evidence="2 3">
    <name type="scientific">Diplodia corticola</name>
    <dbReference type="NCBI Taxonomy" id="236234"/>
    <lineage>
        <taxon>Eukaryota</taxon>
        <taxon>Fungi</taxon>
        <taxon>Dikarya</taxon>
        <taxon>Ascomycota</taxon>
        <taxon>Pezizomycotina</taxon>
        <taxon>Dothideomycetes</taxon>
        <taxon>Dothideomycetes incertae sedis</taxon>
        <taxon>Botryosphaeriales</taxon>
        <taxon>Botryosphaeriaceae</taxon>
        <taxon>Diplodia</taxon>
    </lineage>
</organism>
<evidence type="ECO:0000313" key="3">
    <source>
        <dbReference type="Proteomes" id="UP000183809"/>
    </source>
</evidence>
<dbReference type="OrthoDB" id="9977941at2759"/>
<dbReference type="EMBL" id="MNUE01000019">
    <property type="protein sequence ID" value="OJD35150.1"/>
    <property type="molecule type" value="Genomic_DNA"/>
</dbReference>
<dbReference type="AlphaFoldDB" id="A0A1J9R187"/>
<evidence type="ECO:0000256" key="1">
    <source>
        <dbReference type="SAM" id="SignalP"/>
    </source>
</evidence>
<name>A0A1J9R187_9PEZI</name>
<dbReference type="GeneID" id="31012383"/>
<dbReference type="PANTHER" id="PTHR42060">
    <property type="entry name" value="NHL REPEAT-CONTAINING PROTEIN-RELATED"/>
    <property type="match status" value="1"/>
</dbReference>
<dbReference type="Gene3D" id="2.120.10.30">
    <property type="entry name" value="TolB, C-terminal domain"/>
    <property type="match status" value="1"/>
</dbReference>
<reference evidence="2 3" key="1">
    <citation type="submission" date="2016-10" db="EMBL/GenBank/DDBJ databases">
        <title>Proteomics and genomics reveal pathogen-plant mechanisms compatible with a hemibiotrophic lifestyle of Diplodia corticola.</title>
        <authorList>
            <person name="Fernandes I."/>
            <person name="De Jonge R."/>
            <person name="Van De Peer Y."/>
            <person name="Devreese B."/>
            <person name="Alves A."/>
            <person name="Esteves A.C."/>
        </authorList>
    </citation>
    <scope>NUCLEOTIDE SEQUENCE [LARGE SCALE GENOMIC DNA]</scope>
    <source>
        <strain evidence="2 3">CBS 112549</strain>
    </source>
</reference>
<feature type="chain" id="PRO_5012272784" evidence="1">
    <location>
        <begin position="17"/>
        <end position="326"/>
    </location>
</feature>
<protein>
    <submittedName>
        <fullName evidence="2">Six-bladed beta-propeller-like protein</fullName>
    </submittedName>
</protein>
<dbReference type="InterPro" id="IPR011042">
    <property type="entry name" value="6-blade_b-propeller_TolB-like"/>
</dbReference>
<feature type="signal peptide" evidence="1">
    <location>
        <begin position="1"/>
        <end position="16"/>
    </location>
</feature>
<dbReference type="Proteomes" id="UP000183809">
    <property type="component" value="Unassembled WGS sequence"/>
</dbReference>
<keyword evidence="1" id="KW-0732">Signal</keyword>
<dbReference type="STRING" id="236234.A0A1J9R187"/>
<keyword evidence="3" id="KW-1185">Reference proteome</keyword>
<proteinExistence type="predicted"/>
<sequence>MKSSTVLSALLSSAAATSSLRARDTTSRQVYQFEEGTWVENLAIRQNGNLLVDLVDRPEIYQIDPNSNGSSPSLVYRFSGVTSVFGISEVSTDVFTVITGNFSLSTFAATQDSFGVYQIDLSGSETGVKKVADLPEAEFLNGMTTLNSKSVLVSDSQAGVVYRVDIETGEYELVLDDETMKPPSSASIPIGVNGIRVLGGYLYYQNLFAKLFCRVAIDSTTGKPTGAYETLATNAYADDFAITDDAVAYAANGFENEILKITTAGSVEIVAGSLDSTLVEGATSAAFGKTSQDSSVLYVTTGGGLAAPINGTYTEGGKIVAFNGLI</sequence>
<accession>A0A1J9R187</accession>
<gene>
    <name evidence="2" type="ORF">BKCO1_1900094</name>
</gene>
<dbReference type="InterPro" id="IPR052998">
    <property type="entry name" value="Hetero-Diels-Alderase-like"/>
</dbReference>
<dbReference type="PANTHER" id="PTHR42060:SF3">
    <property type="entry name" value="SMP-30_GLUCONOLACTONASE_LRE-LIKE REGION DOMAIN-CONTAINING PROTEIN"/>
    <property type="match status" value="1"/>
</dbReference>